<proteinExistence type="predicted"/>
<evidence type="ECO:0000313" key="3">
    <source>
        <dbReference type="Proteomes" id="UP000824267"/>
    </source>
</evidence>
<feature type="non-terminal residue" evidence="2">
    <location>
        <position position="30"/>
    </location>
</feature>
<evidence type="ECO:0000259" key="1">
    <source>
        <dbReference type="Pfam" id="PF04024"/>
    </source>
</evidence>
<evidence type="ECO:0000313" key="2">
    <source>
        <dbReference type="EMBL" id="HIW87737.1"/>
    </source>
</evidence>
<reference evidence="2" key="1">
    <citation type="journal article" date="2021" name="PeerJ">
        <title>Extensive microbial diversity within the chicken gut microbiome revealed by metagenomics and culture.</title>
        <authorList>
            <person name="Gilroy R."/>
            <person name="Ravi A."/>
            <person name="Getino M."/>
            <person name="Pursley I."/>
            <person name="Horton D.L."/>
            <person name="Alikhan N.F."/>
            <person name="Baker D."/>
            <person name="Gharbi K."/>
            <person name="Hall N."/>
            <person name="Watson M."/>
            <person name="Adriaenssens E.M."/>
            <person name="Foster-Nyarko E."/>
            <person name="Jarju S."/>
            <person name="Secka A."/>
            <person name="Antonio M."/>
            <person name="Oren A."/>
            <person name="Chaudhuri R.R."/>
            <person name="La Ragione R."/>
            <person name="Hildebrand F."/>
            <person name="Pallen M.J."/>
        </authorList>
    </citation>
    <scope>NUCLEOTIDE SEQUENCE</scope>
    <source>
        <strain evidence="2">Gambia16-930</strain>
    </source>
</reference>
<dbReference type="InterPro" id="IPR007168">
    <property type="entry name" value="Phageshock_PspC_N"/>
</dbReference>
<feature type="domain" description="Phage shock protein PspC N-terminal" evidence="1">
    <location>
        <begin position="3"/>
        <end position="30"/>
    </location>
</feature>
<comment type="caution">
    <text evidence="2">The sequence shown here is derived from an EMBL/GenBank/DDBJ whole genome shotgun (WGS) entry which is preliminary data.</text>
</comment>
<name>A0A9D1RHJ6_9BACT</name>
<dbReference type="EMBL" id="DXGG01000177">
    <property type="protein sequence ID" value="HIW87737.1"/>
    <property type="molecule type" value="Genomic_DNA"/>
</dbReference>
<dbReference type="Pfam" id="PF04024">
    <property type="entry name" value="PspC"/>
    <property type="match status" value="1"/>
</dbReference>
<reference evidence="2" key="2">
    <citation type="submission" date="2021-04" db="EMBL/GenBank/DDBJ databases">
        <authorList>
            <person name="Gilroy R."/>
        </authorList>
    </citation>
    <scope>NUCLEOTIDE SEQUENCE</scope>
    <source>
        <strain evidence="2">Gambia16-930</strain>
    </source>
</reference>
<organism evidence="2 3">
    <name type="scientific">Candidatus Onthomorpha intestinigallinarum</name>
    <dbReference type="NCBI Taxonomy" id="2840880"/>
    <lineage>
        <taxon>Bacteria</taxon>
        <taxon>Pseudomonadati</taxon>
        <taxon>Bacteroidota</taxon>
        <taxon>Bacteroidia</taxon>
        <taxon>Bacteroidales</taxon>
        <taxon>Candidatus Onthomorpha</taxon>
    </lineage>
</organism>
<gene>
    <name evidence="2" type="ORF">IAC47_05625</name>
</gene>
<accession>A0A9D1RHJ6</accession>
<sequence>MSRKLYKAKEGEVLDGVCKGIADYFDIDPV</sequence>
<dbReference type="AlphaFoldDB" id="A0A9D1RHJ6"/>
<dbReference type="Proteomes" id="UP000824267">
    <property type="component" value="Unassembled WGS sequence"/>
</dbReference>
<protein>
    <submittedName>
        <fullName evidence="2">PspC domain-containing protein</fullName>
    </submittedName>
</protein>